<evidence type="ECO:0000313" key="4">
    <source>
        <dbReference type="Proteomes" id="UP000271098"/>
    </source>
</evidence>
<dbReference type="OrthoDB" id="10263328at2759"/>
<proteinExistence type="predicted"/>
<keyword evidence="4" id="KW-1185">Reference proteome</keyword>
<organism evidence="3 4">
    <name type="scientific">Gongylonema pulchrum</name>
    <dbReference type="NCBI Taxonomy" id="637853"/>
    <lineage>
        <taxon>Eukaryota</taxon>
        <taxon>Metazoa</taxon>
        <taxon>Ecdysozoa</taxon>
        <taxon>Nematoda</taxon>
        <taxon>Chromadorea</taxon>
        <taxon>Rhabditida</taxon>
        <taxon>Spirurina</taxon>
        <taxon>Spiruromorpha</taxon>
        <taxon>Spiruroidea</taxon>
        <taxon>Gongylonematidae</taxon>
        <taxon>Gongylonema</taxon>
    </lineage>
</organism>
<dbReference type="AlphaFoldDB" id="A0A3P6T8G1"/>
<name>A0A3P6T8G1_9BILA</name>
<dbReference type="Gene3D" id="1.25.10.10">
    <property type="entry name" value="Leucine-rich Repeat Variant"/>
    <property type="match status" value="1"/>
</dbReference>
<keyword evidence="1" id="KW-0677">Repeat</keyword>
<accession>A0A3P6T8G1</accession>
<gene>
    <name evidence="3" type="ORF">GPUH_LOCUS9909</name>
</gene>
<feature type="domain" description="Importin subunit beta-1/Transportin-1-like TPR repeats" evidence="2">
    <location>
        <begin position="2"/>
        <end position="44"/>
    </location>
</feature>
<reference evidence="3 4" key="1">
    <citation type="submission" date="2018-11" db="EMBL/GenBank/DDBJ databases">
        <authorList>
            <consortium name="Pathogen Informatics"/>
        </authorList>
    </citation>
    <scope>NUCLEOTIDE SEQUENCE [LARGE SCALE GENOMIC DNA]</scope>
</reference>
<dbReference type="InterPro" id="IPR011989">
    <property type="entry name" value="ARM-like"/>
</dbReference>
<sequence length="48" mass="5240">MVKPAVLSCFGDVALAIGPNFSRYYDYATKILNMAIATAKTDEKKNKA</sequence>
<evidence type="ECO:0000259" key="2">
    <source>
        <dbReference type="Pfam" id="PF25574"/>
    </source>
</evidence>
<dbReference type="Pfam" id="PF25574">
    <property type="entry name" value="TPR_IMB1"/>
    <property type="match status" value="1"/>
</dbReference>
<dbReference type="InterPro" id="IPR058584">
    <property type="entry name" value="IMB1_TNPO1-like_TPR"/>
</dbReference>
<evidence type="ECO:0000313" key="3">
    <source>
        <dbReference type="EMBL" id="VDK79173.1"/>
    </source>
</evidence>
<evidence type="ECO:0000256" key="1">
    <source>
        <dbReference type="ARBA" id="ARBA00022737"/>
    </source>
</evidence>
<protein>
    <recommendedName>
        <fullName evidence="2">Importin subunit beta-1/Transportin-1-like TPR repeats domain-containing protein</fullName>
    </recommendedName>
</protein>
<dbReference type="Proteomes" id="UP000271098">
    <property type="component" value="Unassembled WGS sequence"/>
</dbReference>
<dbReference type="EMBL" id="UYRT01034751">
    <property type="protein sequence ID" value="VDK79173.1"/>
    <property type="molecule type" value="Genomic_DNA"/>
</dbReference>